<evidence type="ECO:0000313" key="11">
    <source>
        <dbReference type="Proteomes" id="UP000234882"/>
    </source>
</evidence>
<name>A0A2K9MGJ7_9RHOB</name>
<keyword evidence="5 7" id="KW-0573">Peptidoglycan synthesis</keyword>
<evidence type="ECO:0000259" key="9">
    <source>
        <dbReference type="PROSITE" id="PS52029"/>
    </source>
</evidence>
<feature type="signal peptide" evidence="8">
    <location>
        <begin position="1"/>
        <end position="22"/>
    </location>
</feature>
<dbReference type="AlphaFoldDB" id="A0A2K9MGJ7"/>
<evidence type="ECO:0000256" key="8">
    <source>
        <dbReference type="SAM" id="SignalP"/>
    </source>
</evidence>
<evidence type="ECO:0000256" key="4">
    <source>
        <dbReference type="ARBA" id="ARBA00022960"/>
    </source>
</evidence>
<proteinExistence type="inferred from homology"/>
<feature type="chain" id="PRO_5014707502" description="L,D-TPase catalytic domain-containing protein" evidence="8">
    <location>
        <begin position="23"/>
        <end position="180"/>
    </location>
</feature>
<dbReference type="GO" id="GO:0071555">
    <property type="term" value="P:cell wall organization"/>
    <property type="evidence" value="ECO:0007669"/>
    <property type="project" value="UniProtKB-UniRule"/>
</dbReference>
<dbReference type="UniPathway" id="UPA00219"/>
<dbReference type="EMBL" id="CP025583">
    <property type="protein sequence ID" value="AUM74769.1"/>
    <property type="molecule type" value="Genomic_DNA"/>
</dbReference>
<evidence type="ECO:0000256" key="1">
    <source>
        <dbReference type="ARBA" id="ARBA00004752"/>
    </source>
</evidence>
<comment type="pathway">
    <text evidence="1 7">Cell wall biogenesis; peptidoglycan biosynthesis.</text>
</comment>
<evidence type="ECO:0000256" key="2">
    <source>
        <dbReference type="ARBA" id="ARBA00005992"/>
    </source>
</evidence>
<dbReference type="KEGG" id="paru:CYR75_11195"/>
<comment type="similarity">
    <text evidence="2">Belongs to the YkuD family.</text>
</comment>
<dbReference type="InterPro" id="IPR005490">
    <property type="entry name" value="LD_TPept_cat_dom"/>
</dbReference>
<dbReference type="InterPro" id="IPR038063">
    <property type="entry name" value="Transpep_catalytic_dom"/>
</dbReference>
<dbReference type="OrthoDB" id="9809748at2"/>
<dbReference type="GO" id="GO:0004180">
    <property type="term" value="F:carboxypeptidase activity"/>
    <property type="evidence" value="ECO:0007669"/>
    <property type="project" value="UniProtKB-ARBA"/>
</dbReference>
<evidence type="ECO:0000256" key="3">
    <source>
        <dbReference type="ARBA" id="ARBA00022679"/>
    </source>
</evidence>
<dbReference type="Gene3D" id="2.40.440.10">
    <property type="entry name" value="L,D-transpeptidase catalytic domain-like"/>
    <property type="match status" value="1"/>
</dbReference>
<dbReference type="Proteomes" id="UP000234882">
    <property type="component" value="Chromosome"/>
</dbReference>
<dbReference type="Pfam" id="PF03734">
    <property type="entry name" value="YkuD"/>
    <property type="match status" value="1"/>
</dbReference>
<dbReference type="SUPFAM" id="SSF141523">
    <property type="entry name" value="L,D-transpeptidase catalytic domain-like"/>
    <property type="match status" value="1"/>
</dbReference>
<keyword evidence="4 7" id="KW-0133">Cell shape</keyword>
<dbReference type="CDD" id="cd16913">
    <property type="entry name" value="YkuD_like"/>
    <property type="match status" value="1"/>
</dbReference>
<gene>
    <name evidence="10" type="ORF">CYR75_11195</name>
</gene>
<feature type="active site" description="Nucleophile" evidence="7">
    <location>
        <position position="155"/>
    </location>
</feature>
<dbReference type="GO" id="GO:0016740">
    <property type="term" value="F:transferase activity"/>
    <property type="evidence" value="ECO:0007669"/>
    <property type="project" value="UniProtKB-KW"/>
</dbReference>
<dbReference type="PANTHER" id="PTHR36699">
    <property type="entry name" value="LD-TRANSPEPTIDASE"/>
    <property type="match status" value="1"/>
</dbReference>
<keyword evidence="8" id="KW-0732">Signal</keyword>
<feature type="domain" description="L,D-TPase catalytic" evidence="9">
    <location>
        <begin position="44"/>
        <end position="179"/>
    </location>
</feature>
<keyword evidence="11" id="KW-1185">Reference proteome</keyword>
<keyword evidence="6 7" id="KW-0961">Cell wall biogenesis/degradation</keyword>
<organism evidence="10 11">
    <name type="scientific">Paracoccus jeotgali</name>
    <dbReference type="NCBI Taxonomy" id="2065379"/>
    <lineage>
        <taxon>Bacteria</taxon>
        <taxon>Pseudomonadati</taxon>
        <taxon>Pseudomonadota</taxon>
        <taxon>Alphaproteobacteria</taxon>
        <taxon>Rhodobacterales</taxon>
        <taxon>Paracoccaceae</taxon>
        <taxon>Paracoccus</taxon>
    </lineage>
</organism>
<evidence type="ECO:0000256" key="6">
    <source>
        <dbReference type="ARBA" id="ARBA00023316"/>
    </source>
</evidence>
<dbReference type="PANTHER" id="PTHR36699:SF1">
    <property type="entry name" value="L,D-TRANSPEPTIDASE YAFK-RELATED"/>
    <property type="match status" value="1"/>
</dbReference>
<keyword evidence="3" id="KW-0808">Transferase</keyword>
<dbReference type="RefSeq" id="WP_101500114.1">
    <property type="nucleotide sequence ID" value="NZ_CP025583.1"/>
</dbReference>
<dbReference type="PROSITE" id="PS52029">
    <property type="entry name" value="LD_TPASE"/>
    <property type="match status" value="1"/>
</dbReference>
<sequence length="180" mass="19278">MIRTVRALLALGLLLFVTACGGGDSLPGGPTPPRFLSYDGPPVTQIVVNKSDRKMFLLSGTTILKTYKVGLGNQPLGPKQFEGDGKTPEGIYFIDRFNPRSAYHLSVGVNYPSVQDTARALSVGLRPGGDIFIHGRGRDGALARANKVDDWTAGCIAVEDHEVEEIFAMVKTGVPIVINP</sequence>
<accession>A0A2K9MGJ7</accession>
<protein>
    <recommendedName>
        <fullName evidence="9">L,D-TPase catalytic domain-containing protein</fullName>
    </recommendedName>
</protein>
<evidence type="ECO:0000256" key="5">
    <source>
        <dbReference type="ARBA" id="ARBA00022984"/>
    </source>
</evidence>
<evidence type="ECO:0000256" key="7">
    <source>
        <dbReference type="PROSITE-ProRule" id="PRU01373"/>
    </source>
</evidence>
<evidence type="ECO:0000313" key="10">
    <source>
        <dbReference type="EMBL" id="AUM74769.1"/>
    </source>
</evidence>
<reference evidence="11" key="1">
    <citation type="submission" date="2017-12" db="EMBL/GenBank/DDBJ databases">
        <title>Genomic analysis of Paracoccus sp. CBA4604.</title>
        <authorList>
            <person name="Roh S.W."/>
            <person name="Kim J.Y."/>
            <person name="Kim J.S."/>
        </authorList>
    </citation>
    <scope>NUCLEOTIDE SEQUENCE [LARGE SCALE GENOMIC DNA]</scope>
    <source>
        <strain evidence="11">CBA4604</strain>
    </source>
</reference>
<dbReference type="GO" id="GO:0008360">
    <property type="term" value="P:regulation of cell shape"/>
    <property type="evidence" value="ECO:0007669"/>
    <property type="project" value="UniProtKB-UniRule"/>
</dbReference>
<dbReference type="PROSITE" id="PS51257">
    <property type="entry name" value="PROKAR_LIPOPROTEIN"/>
    <property type="match status" value="1"/>
</dbReference>
<dbReference type="GO" id="GO:0009252">
    <property type="term" value="P:peptidoglycan biosynthetic process"/>
    <property type="evidence" value="ECO:0007669"/>
    <property type="project" value="UniProtKB-UniPathway"/>
</dbReference>
<feature type="active site" description="Proton donor/acceptor" evidence="7">
    <location>
        <position position="134"/>
    </location>
</feature>